<dbReference type="Gene3D" id="2.170.16.10">
    <property type="entry name" value="Hedgehog/Intein (Hint) domain"/>
    <property type="match status" value="1"/>
</dbReference>
<protein>
    <recommendedName>
        <fullName evidence="1">Peptidase S74 domain-containing protein</fullName>
    </recommendedName>
</protein>
<dbReference type="Proteomes" id="UP000320231">
    <property type="component" value="Chromosome"/>
</dbReference>
<dbReference type="InterPro" id="IPR036844">
    <property type="entry name" value="Hint_dom_sf"/>
</dbReference>
<dbReference type="AlphaFoldDB" id="A0A455U653"/>
<evidence type="ECO:0000313" key="3">
    <source>
        <dbReference type="Proteomes" id="UP000320231"/>
    </source>
</evidence>
<dbReference type="EMBL" id="AP019514">
    <property type="protein sequence ID" value="BBI61640.1"/>
    <property type="molecule type" value="Genomic_DNA"/>
</dbReference>
<dbReference type="SUPFAM" id="SSF51294">
    <property type="entry name" value="Hedgehog/intein (Hint) domain"/>
    <property type="match status" value="1"/>
</dbReference>
<name>A0A455U653_9GAMM</name>
<dbReference type="PROSITE" id="PS51688">
    <property type="entry name" value="ICA"/>
    <property type="match status" value="1"/>
</dbReference>
<evidence type="ECO:0000313" key="2">
    <source>
        <dbReference type="EMBL" id="BBI61640.1"/>
    </source>
</evidence>
<proteinExistence type="predicted"/>
<dbReference type="InterPro" id="IPR030392">
    <property type="entry name" value="S74_ICA"/>
</dbReference>
<dbReference type="KEGG" id="hsr:HSBAA_29460"/>
<gene>
    <name evidence="2" type="ORF">HSBAA_29460</name>
</gene>
<accession>A0A455U653</accession>
<feature type="domain" description="Peptidase S74" evidence="1">
    <location>
        <begin position="1"/>
        <end position="47"/>
    </location>
</feature>
<reference evidence="2 3" key="1">
    <citation type="journal article" date="2019" name="Microbiol. Resour. Announc.">
        <title>Complete Genome Sequence of Halomonas sulfidaeris Strain Esulfide1 Isolated from a Metal Sulfide Rock at a Depth of 2,200 Meters, Obtained Using Nanopore Sequencing.</title>
        <authorList>
            <person name="Saito M."/>
            <person name="Nishigata A."/>
            <person name="Galipon J."/>
            <person name="Arakawa K."/>
        </authorList>
    </citation>
    <scope>NUCLEOTIDE SEQUENCE [LARGE SCALE GENOMIC DNA]</scope>
    <source>
        <strain evidence="2 3">ATCC BAA-803</strain>
    </source>
</reference>
<dbReference type="CDD" id="cd00081">
    <property type="entry name" value="Hint"/>
    <property type="match status" value="1"/>
</dbReference>
<organism evidence="2 3">
    <name type="scientific">Vreelandella sulfidaeris</name>
    <dbReference type="NCBI Taxonomy" id="115553"/>
    <lineage>
        <taxon>Bacteria</taxon>
        <taxon>Pseudomonadati</taxon>
        <taxon>Pseudomonadota</taxon>
        <taxon>Gammaproteobacteria</taxon>
        <taxon>Oceanospirillales</taxon>
        <taxon>Halomonadaceae</taxon>
        <taxon>Vreelandella</taxon>
    </lineage>
</organism>
<evidence type="ECO:0000259" key="1">
    <source>
        <dbReference type="PROSITE" id="PS51688"/>
    </source>
</evidence>
<sequence length="406" mass="45039">MPEAVTGGPTKTSPNGHYSVAYGNLVGLLIEAIKEEKAMREVLESRIATLEHGVFVNGDSHDVQVDYQDEDDVQVDSQVAYDIQVDHHDEGDKQVDINQDRRHAPSTGAMEMSAIRTAFIMSGTVSLSDFRGKGSPVLPSAGEISFSQFRGVSVFRNTTTSYSTSLTTTTSYSTSYSASTSFSTSYSATTSWSTYYVSNCNCDCTCFHADTLVWMADGTKKRIADVKIGDKLMDGYGGISEVLFYDRPTLSGRPMYRINGDYMNTADHLTWTENGWAVIDKQAYCQHEYGAMVECIDADGNVLKKKYVGVRPEKVGEYWVGTRLGYRGGYKKITSIEKIDTFSYDHLVYALVTNGNRTFMVGDGYVVSGWANDEEVDYSKFGRPITLMGRITHRIRKALRLSGDNT</sequence>